<dbReference type="SUPFAM" id="SSF53448">
    <property type="entry name" value="Nucleotide-diphospho-sugar transferases"/>
    <property type="match status" value="1"/>
</dbReference>
<dbReference type="AlphaFoldDB" id="A0AAV4BTG6"/>
<reference evidence="2 3" key="1">
    <citation type="journal article" date="2021" name="Elife">
        <title>Chloroplast acquisition without the gene transfer in kleptoplastic sea slugs, Plakobranchus ocellatus.</title>
        <authorList>
            <person name="Maeda T."/>
            <person name="Takahashi S."/>
            <person name="Yoshida T."/>
            <person name="Shimamura S."/>
            <person name="Takaki Y."/>
            <person name="Nagai Y."/>
            <person name="Toyoda A."/>
            <person name="Suzuki Y."/>
            <person name="Arimoto A."/>
            <person name="Ishii H."/>
            <person name="Satoh N."/>
            <person name="Nishiyama T."/>
            <person name="Hasebe M."/>
            <person name="Maruyama T."/>
            <person name="Minagawa J."/>
            <person name="Obokata J."/>
            <person name="Shigenobu S."/>
        </authorList>
    </citation>
    <scope>NUCLEOTIDE SEQUENCE [LARGE SCALE GENOMIC DNA]</scope>
</reference>
<evidence type="ECO:0000313" key="2">
    <source>
        <dbReference type="EMBL" id="GFO22702.1"/>
    </source>
</evidence>
<dbReference type="EMBL" id="BLXT01005442">
    <property type="protein sequence ID" value="GFO22702.1"/>
    <property type="molecule type" value="Genomic_DNA"/>
</dbReference>
<dbReference type="GO" id="GO:0006493">
    <property type="term" value="P:protein O-linked glycosylation"/>
    <property type="evidence" value="ECO:0007669"/>
    <property type="project" value="TreeGrafter"/>
</dbReference>
<evidence type="ECO:0000313" key="3">
    <source>
        <dbReference type="Proteomes" id="UP000735302"/>
    </source>
</evidence>
<evidence type="ECO:0000256" key="1">
    <source>
        <dbReference type="ARBA" id="ARBA00023157"/>
    </source>
</evidence>
<dbReference type="PANTHER" id="PTHR11675">
    <property type="entry name" value="N-ACETYLGALACTOSAMINYLTRANSFERASE"/>
    <property type="match status" value="1"/>
</dbReference>
<protein>
    <submittedName>
        <fullName evidence="2">Polypeptide n-acetylgalactosaminyltransferase</fullName>
    </submittedName>
</protein>
<accession>A0AAV4BTG6</accession>
<organism evidence="2 3">
    <name type="scientific">Plakobranchus ocellatus</name>
    <dbReference type="NCBI Taxonomy" id="259542"/>
    <lineage>
        <taxon>Eukaryota</taxon>
        <taxon>Metazoa</taxon>
        <taxon>Spiralia</taxon>
        <taxon>Lophotrochozoa</taxon>
        <taxon>Mollusca</taxon>
        <taxon>Gastropoda</taxon>
        <taxon>Heterobranchia</taxon>
        <taxon>Euthyneura</taxon>
        <taxon>Panpulmonata</taxon>
        <taxon>Sacoglossa</taxon>
        <taxon>Placobranchoidea</taxon>
        <taxon>Plakobranchidae</taxon>
        <taxon>Plakobranchus</taxon>
    </lineage>
</organism>
<keyword evidence="1" id="KW-1015">Disulfide bond</keyword>
<keyword evidence="3" id="KW-1185">Reference proteome</keyword>
<comment type="caution">
    <text evidence="2">The sequence shown here is derived from an EMBL/GenBank/DDBJ whole genome shotgun (WGS) entry which is preliminary data.</text>
</comment>
<dbReference type="Proteomes" id="UP000735302">
    <property type="component" value="Unassembled WGS sequence"/>
</dbReference>
<dbReference type="InterPro" id="IPR029044">
    <property type="entry name" value="Nucleotide-diphossugar_trans"/>
</dbReference>
<gene>
    <name evidence="2" type="ORF">PoB_004920700</name>
</gene>
<dbReference type="GO" id="GO:0005794">
    <property type="term" value="C:Golgi apparatus"/>
    <property type="evidence" value="ECO:0007669"/>
    <property type="project" value="TreeGrafter"/>
</dbReference>
<dbReference type="GO" id="GO:0004653">
    <property type="term" value="F:polypeptide N-acetylgalactosaminyltransferase activity"/>
    <property type="evidence" value="ECO:0007669"/>
    <property type="project" value="TreeGrafter"/>
</dbReference>
<name>A0AAV4BTG6_9GAST</name>
<sequence length="716" mass="80160">MFPPVIRPCFRGKALSRLGAGATLTTLVLYICMSIQSKPTYFSDGTQYVASNHRKVRETRMNTIEGNTEDSLLVDFRKLSEEFVVRNQTVAKGSLIAYFKYRLQRTDVAMKVGLALYREEVSQFACEDSAAARADSAQLGTTVIYSLLGVDSVADAILFLRNNFKQLPANSVGDVIVTVEEEADADYKDKIENLIDLCTICRLFFFTGSIWEHRIKASRFAHGEILVFVDARVQPITDAWLWPLVNTILHDSRLVASPQLRLRGGDHGLDFSMGVTRNEITWGMNVARGGVGPREIYNVIKSNRSSYSSNNNAAQHELMLEQTAISKEVFSIRKTFLKHLGGFEMAKDYTGGEHVLFSLKVLNCGGNIAMCFCSTMVLEIPGVSNFKHPFDDSARSWPSPEDLVRQNAETVDFQSPSFDVPTYSSGHHLTYAKDIWLDPYSRKYSACVKYTTSNTSVRRRYAPVTSNVQNRSNRMDRFGYNTRRAERAEPNMTVKIRQQINKLKCPSRNFRVLIAKRQPTMISPTKLATFYGYIRSLDGLYAFGVSPAKSAQEIYTFATRQSSVYVAGQGVREKTPLKVAQNVSSNSGIQNFDREHGFHIVLTRNSSEWIGPFSHTNGAFVYQHSLCLTLTSSGLLTLKKCVKGTRSQLFVYTAQMIKPVGVVDQWACAKLSNSHDGEATTAVSAPVFVSSCVKSDHSAMFLKFKMDVSFRDKCVT</sequence>
<proteinExistence type="predicted"/>
<dbReference type="PANTHER" id="PTHR11675:SF126">
    <property type="entry name" value="RICIN B LECTIN DOMAIN-CONTAINING PROTEIN"/>
    <property type="match status" value="1"/>
</dbReference>
<dbReference type="Gene3D" id="3.90.550.10">
    <property type="entry name" value="Spore Coat Polysaccharide Biosynthesis Protein SpsA, Chain A"/>
    <property type="match status" value="1"/>
</dbReference>